<keyword evidence="1" id="KW-0732">Signal</keyword>
<name>A0ABV2T0W8_9BACT</name>
<dbReference type="InterPro" id="IPR023296">
    <property type="entry name" value="Glyco_hydro_beta-prop_sf"/>
</dbReference>
<evidence type="ECO:0000313" key="2">
    <source>
        <dbReference type="EMBL" id="MET6996020.1"/>
    </source>
</evidence>
<evidence type="ECO:0008006" key="4">
    <source>
        <dbReference type="Google" id="ProtNLM"/>
    </source>
</evidence>
<evidence type="ECO:0000313" key="3">
    <source>
        <dbReference type="Proteomes" id="UP001549749"/>
    </source>
</evidence>
<dbReference type="SUPFAM" id="SSF75005">
    <property type="entry name" value="Arabinanase/levansucrase/invertase"/>
    <property type="match status" value="1"/>
</dbReference>
<gene>
    <name evidence="2" type="ORF">ABR189_01510</name>
</gene>
<evidence type="ECO:0000256" key="1">
    <source>
        <dbReference type="SAM" id="SignalP"/>
    </source>
</evidence>
<dbReference type="Proteomes" id="UP001549749">
    <property type="component" value="Unassembled WGS sequence"/>
</dbReference>
<protein>
    <recommendedName>
        <fullName evidence="4">Exo-alpha-sialidase</fullName>
    </recommendedName>
</protein>
<feature type="signal peptide" evidence="1">
    <location>
        <begin position="1"/>
        <end position="20"/>
    </location>
</feature>
<sequence>MKKRFFVIIILCFLQTTTFANEPVIKVTRIWNEAPHNAFTDLIRFKGKFYCVFRESAAHVPRKREEDGKIRVLVSENGEQWTSLALLSENGYDYRDPKLFVTRKGKLTVLIGASVYEDGKFVSQHNYVAFLDKAGKNFSKPVAVQLDKSVAAGNNWLWRVTWQGKAGYGVMYQMQQNAGPRTARLFLMKTTDGIRYSLVTPLEVNGFPNESTVLMQPDKEMLIVVRRDSASATSGKMGRSKPPYTHWEWADMGIRLGGPNMIRTAEDALLLGTRCYNEKQQPYTGILSVDASGNHAPLISLPSGGDNSYPGMLVLGDTLWVSYYSSHEGKAGIYLAQIPMREVHPMKTK</sequence>
<dbReference type="Gene3D" id="2.120.10.10">
    <property type="match status" value="1"/>
</dbReference>
<keyword evidence="3" id="KW-1185">Reference proteome</keyword>
<dbReference type="EMBL" id="JBEXAC010000001">
    <property type="protein sequence ID" value="MET6996020.1"/>
    <property type="molecule type" value="Genomic_DNA"/>
</dbReference>
<feature type="chain" id="PRO_5045807596" description="Exo-alpha-sialidase" evidence="1">
    <location>
        <begin position="21"/>
        <end position="349"/>
    </location>
</feature>
<proteinExistence type="predicted"/>
<dbReference type="RefSeq" id="WP_354658667.1">
    <property type="nucleotide sequence ID" value="NZ_JBEXAC010000001.1"/>
</dbReference>
<comment type="caution">
    <text evidence="2">The sequence shown here is derived from an EMBL/GenBank/DDBJ whole genome shotgun (WGS) entry which is preliminary data.</text>
</comment>
<organism evidence="2 3">
    <name type="scientific">Chitinophaga defluvii</name>
    <dbReference type="NCBI Taxonomy" id="3163343"/>
    <lineage>
        <taxon>Bacteria</taxon>
        <taxon>Pseudomonadati</taxon>
        <taxon>Bacteroidota</taxon>
        <taxon>Chitinophagia</taxon>
        <taxon>Chitinophagales</taxon>
        <taxon>Chitinophagaceae</taxon>
        <taxon>Chitinophaga</taxon>
    </lineage>
</organism>
<accession>A0ABV2T0W8</accession>
<reference evidence="2 3" key="1">
    <citation type="submission" date="2024-06" db="EMBL/GenBank/DDBJ databases">
        <title>Chitinophaga defluvii sp. nov., isolated from municipal sewage.</title>
        <authorList>
            <person name="Zhang L."/>
        </authorList>
    </citation>
    <scope>NUCLEOTIDE SEQUENCE [LARGE SCALE GENOMIC DNA]</scope>
    <source>
        <strain evidence="2 3">H8</strain>
    </source>
</reference>